<name>A0AAV3U037_9ALTE</name>
<evidence type="ECO:0000256" key="3">
    <source>
        <dbReference type="SAM" id="MobiDB-lite"/>
    </source>
</evidence>
<comment type="caution">
    <text evidence="5">The sequence shown here is derived from an EMBL/GenBank/DDBJ whole genome shotgun (WGS) entry which is preliminary data.</text>
</comment>
<dbReference type="Proteomes" id="UP001409585">
    <property type="component" value="Unassembled WGS sequence"/>
</dbReference>
<dbReference type="GO" id="GO:0003743">
    <property type="term" value="F:translation initiation factor activity"/>
    <property type="evidence" value="ECO:0007669"/>
    <property type="project" value="InterPro"/>
</dbReference>
<organism evidence="5 6">
    <name type="scientific">Halioxenophilus aromaticivorans</name>
    <dbReference type="NCBI Taxonomy" id="1306992"/>
    <lineage>
        <taxon>Bacteria</taxon>
        <taxon>Pseudomonadati</taxon>
        <taxon>Pseudomonadota</taxon>
        <taxon>Gammaproteobacteria</taxon>
        <taxon>Alteromonadales</taxon>
        <taxon>Alteromonadaceae</taxon>
        <taxon>Halioxenophilus</taxon>
    </lineage>
</organism>
<proteinExistence type="predicted"/>
<dbReference type="InterPro" id="IPR036877">
    <property type="entry name" value="SUI1_dom_sf"/>
</dbReference>
<keyword evidence="1" id="KW-0810">Translation regulation</keyword>
<keyword evidence="6" id="KW-1185">Reference proteome</keyword>
<accession>A0AAV3U037</accession>
<feature type="region of interest" description="Disordered" evidence="3">
    <location>
        <begin position="1"/>
        <end position="30"/>
    </location>
</feature>
<evidence type="ECO:0000313" key="5">
    <source>
        <dbReference type="EMBL" id="GAA4936158.1"/>
    </source>
</evidence>
<reference evidence="6" key="1">
    <citation type="journal article" date="2019" name="Int. J. Syst. Evol. Microbiol.">
        <title>The Global Catalogue of Microorganisms (GCM) 10K type strain sequencing project: providing services to taxonomists for standard genome sequencing and annotation.</title>
        <authorList>
            <consortium name="The Broad Institute Genomics Platform"/>
            <consortium name="The Broad Institute Genome Sequencing Center for Infectious Disease"/>
            <person name="Wu L."/>
            <person name="Ma J."/>
        </authorList>
    </citation>
    <scope>NUCLEOTIDE SEQUENCE [LARGE SCALE GENOMIC DNA]</scope>
    <source>
        <strain evidence="6">JCM 19134</strain>
    </source>
</reference>
<evidence type="ECO:0000259" key="4">
    <source>
        <dbReference type="PROSITE" id="PS50296"/>
    </source>
</evidence>
<evidence type="ECO:0000256" key="2">
    <source>
        <dbReference type="ARBA" id="ARBA00022917"/>
    </source>
</evidence>
<dbReference type="PIRSF" id="PIRSF037511">
    <property type="entry name" value="Transl_init_SUI1_pro"/>
    <property type="match status" value="1"/>
</dbReference>
<feature type="domain" description="SUI1" evidence="4">
    <location>
        <begin position="39"/>
        <end position="100"/>
    </location>
</feature>
<dbReference type="RefSeq" id="WP_345418677.1">
    <property type="nucleotide sequence ID" value="NZ_AP031496.1"/>
</dbReference>
<keyword evidence="2" id="KW-0648">Protein biosynthesis</keyword>
<feature type="compositionally biased region" description="Polar residues" evidence="3">
    <location>
        <begin position="1"/>
        <end position="11"/>
    </location>
</feature>
<protein>
    <submittedName>
        <fullName evidence="5">Stress response translation initiation inhibitor YciH</fullName>
    </submittedName>
</protein>
<dbReference type="CDD" id="cd11567">
    <property type="entry name" value="YciH_like"/>
    <property type="match status" value="1"/>
</dbReference>
<dbReference type="EMBL" id="BAABLX010000007">
    <property type="protein sequence ID" value="GAA4936158.1"/>
    <property type="molecule type" value="Genomic_DNA"/>
</dbReference>
<evidence type="ECO:0000313" key="6">
    <source>
        <dbReference type="Proteomes" id="UP001409585"/>
    </source>
</evidence>
<dbReference type="Gene3D" id="3.30.780.10">
    <property type="entry name" value="SUI1-like domain"/>
    <property type="match status" value="1"/>
</dbReference>
<gene>
    <name evidence="5" type="primary">yciH</name>
    <name evidence="5" type="ORF">GCM10025791_12310</name>
</gene>
<dbReference type="InterPro" id="IPR001950">
    <property type="entry name" value="SUI1"/>
</dbReference>
<dbReference type="AlphaFoldDB" id="A0AAV3U037"/>
<dbReference type="GO" id="GO:0006417">
    <property type="term" value="P:regulation of translation"/>
    <property type="evidence" value="ECO:0007669"/>
    <property type="project" value="UniProtKB-KW"/>
</dbReference>
<dbReference type="InterPro" id="IPR005872">
    <property type="entry name" value="SUI1_arc_bac"/>
</dbReference>
<dbReference type="Pfam" id="PF01253">
    <property type="entry name" value="SUI1"/>
    <property type="match status" value="1"/>
</dbReference>
<dbReference type="PROSITE" id="PS50296">
    <property type="entry name" value="SUI1"/>
    <property type="match status" value="1"/>
</dbReference>
<evidence type="ECO:0000256" key="1">
    <source>
        <dbReference type="ARBA" id="ARBA00022845"/>
    </source>
</evidence>
<sequence length="108" mass="11363">MSKPNKNSRLVYSTDGGRAKPPDATPTSTVTDGVVRIKRETKGRKGKGVSLVTGLPPESLKDTAKTLKQKLGVGGAVKDGIVEVQSDDRDKIKQLLEVLGHSVKIAGG</sequence>
<dbReference type="SUPFAM" id="SSF55159">
    <property type="entry name" value="eIF1-like"/>
    <property type="match status" value="1"/>
</dbReference>